<dbReference type="PANTHER" id="PTHR43065:SF10">
    <property type="entry name" value="PEROXIDE STRESS-ACTIVATED HISTIDINE KINASE MAK3"/>
    <property type="match status" value="1"/>
</dbReference>
<evidence type="ECO:0000256" key="4">
    <source>
        <dbReference type="ARBA" id="ARBA00022679"/>
    </source>
</evidence>
<dbReference type="GO" id="GO:0000155">
    <property type="term" value="F:phosphorelay sensor kinase activity"/>
    <property type="evidence" value="ECO:0007669"/>
    <property type="project" value="InterPro"/>
</dbReference>
<dbReference type="SUPFAM" id="SSF55874">
    <property type="entry name" value="ATPase domain of HSP90 chaperone/DNA topoisomerase II/histidine kinase"/>
    <property type="match status" value="1"/>
</dbReference>
<gene>
    <name evidence="10" type="ORF">E0F88_05265</name>
</gene>
<protein>
    <recommendedName>
        <fullName evidence="2">histidine kinase</fullName>
        <ecNumber evidence="2">2.7.13.3</ecNumber>
    </recommendedName>
</protein>
<dbReference type="InterPro" id="IPR003594">
    <property type="entry name" value="HATPase_dom"/>
</dbReference>
<reference evidence="10 11" key="1">
    <citation type="submission" date="2019-03" db="EMBL/GenBank/DDBJ databases">
        <title>Dyadobacter AR-3-6 sp. nov., isolated from arctic soil.</title>
        <authorList>
            <person name="Chaudhary D.K."/>
        </authorList>
    </citation>
    <scope>NUCLEOTIDE SEQUENCE [LARGE SCALE GENOMIC DNA]</scope>
    <source>
        <strain evidence="10 11">AR-3-6</strain>
    </source>
</reference>
<comment type="catalytic activity">
    <reaction evidence="1">
        <text>ATP + protein L-histidine = ADP + protein N-phospho-L-histidine.</text>
        <dbReference type="EC" id="2.7.13.3"/>
    </reaction>
</comment>
<dbReference type="InterPro" id="IPR005467">
    <property type="entry name" value="His_kinase_dom"/>
</dbReference>
<evidence type="ECO:0000256" key="6">
    <source>
        <dbReference type="ARBA" id="ARBA00022777"/>
    </source>
</evidence>
<name>A0A4R5DS97_9BACT</name>
<dbReference type="SUPFAM" id="SSF47384">
    <property type="entry name" value="Homodimeric domain of signal transducing histidine kinase"/>
    <property type="match status" value="1"/>
</dbReference>
<dbReference type="Gene3D" id="3.30.565.10">
    <property type="entry name" value="Histidine kinase-like ATPase, C-terminal domain"/>
    <property type="match status" value="1"/>
</dbReference>
<accession>A0A4R5DS97</accession>
<dbReference type="Proteomes" id="UP000294850">
    <property type="component" value="Unassembled WGS sequence"/>
</dbReference>
<dbReference type="PROSITE" id="PS50109">
    <property type="entry name" value="HIS_KIN"/>
    <property type="match status" value="1"/>
</dbReference>
<evidence type="ECO:0000313" key="11">
    <source>
        <dbReference type="Proteomes" id="UP000294850"/>
    </source>
</evidence>
<keyword evidence="7" id="KW-0067">ATP-binding</keyword>
<dbReference type="SMART" id="SM00387">
    <property type="entry name" value="HATPase_c"/>
    <property type="match status" value="1"/>
</dbReference>
<dbReference type="Pfam" id="PF02518">
    <property type="entry name" value="HATPase_c"/>
    <property type="match status" value="1"/>
</dbReference>
<dbReference type="OrthoDB" id="9815750at2"/>
<evidence type="ECO:0000256" key="5">
    <source>
        <dbReference type="ARBA" id="ARBA00022741"/>
    </source>
</evidence>
<keyword evidence="6 10" id="KW-0418">Kinase</keyword>
<evidence type="ECO:0000256" key="2">
    <source>
        <dbReference type="ARBA" id="ARBA00012438"/>
    </source>
</evidence>
<keyword evidence="5" id="KW-0547">Nucleotide-binding</keyword>
<dbReference type="GO" id="GO:0005524">
    <property type="term" value="F:ATP binding"/>
    <property type="evidence" value="ECO:0007669"/>
    <property type="project" value="UniProtKB-KW"/>
</dbReference>
<dbReference type="InterPro" id="IPR036890">
    <property type="entry name" value="HATPase_C_sf"/>
</dbReference>
<dbReference type="RefSeq" id="WP_131957107.1">
    <property type="nucleotide sequence ID" value="NZ_SMFL01000002.1"/>
</dbReference>
<organism evidence="10 11">
    <name type="scientific">Dyadobacter psychrotolerans</name>
    <dbReference type="NCBI Taxonomy" id="2541721"/>
    <lineage>
        <taxon>Bacteria</taxon>
        <taxon>Pseudomonadati</taxon>
        <taxon>Bacteroidota</taxon>
        <taxon>Cytophagia</taxon>
        <taxon>Cytophagales</taxon>
        <taxon>Spirosomataceae</taxon>
        <taxon>Dyadobacter</taxon>
    </lineage>
</organism>
<dbReference type="PANTHER" id="PTHR43065">
    <property type="entry name" value="SENSOR HISTIDINE KINASE"/>
    <property type="match status" value="1"/>
</dbReference>
<sequence>MNPFNPLFDVPVACDFTATLAHEIRNPLATIDLSLTLMLADHQDEELKMYVDIIKRSSERINELVNEMVKNRSLDETQMANQSLHHLLDEVVEMAKDRILLNNIMVCKEYDPTDCIVALNRPKMKIALTNIIVNAIEAMDSQYRELKVVTMSIADKYVVQIEDNGCGISEKNLKNIFNANFTSRPGGMGIGLAATYDILESNHVTVHVESQLGSGTHFFLLFDKN</sequence>
<evidence type="ECO:0000313" key="10">
    <source>
        <dbReference type="EMBL" id="TDE17302.1"/>
    </source>
</evidence>
<dbReference type="Gene3D" id="1.10.287.130">
    <property type="match status" value="1"/>
</dbReference>
<comment type="caution">
    <text evidence="10">The sequence shown here is derived from an EMBL/GenBank/DDBJ whole genome shotgun (WGS) entry which is preliminary data.</text>
</comment>
<feature type="domain" description="Histidine kinase" evidence="9">
    <location>
        <begin position="19"/>
        <end position="225"/>
    </location>
</feature>
<dbReference type="Pfam" id="PF00512">
    <property type="entry name" value="HisKA"/>
    <property type="match status" value="1"/>
</dbReference>
<evidence type="ECO:0000256" key="3">
    <source>
        <dbReference type="ARBA" id="ARBA00022553"/>
    </source>
</evidence>
<proteinExistence type="predicted"/>
<keyword evidence="8" id="KW-0902">Two-component regulatory system</keyword>
<dbReference type="InterPro" id="IPR036097">
    <property type="entry name" value="HisK_dim/P_sf"/>
</dbReference>
<keyword evidence="4" id="KW-0808">Transferase</keyword>
<keyword evidence="11" id="KW-1185">Reference proteome</keyword>
<keyword evidence="3" id="KW-0597">Phosphoprotein</keyword>
<dbReference type="AlphaFoldDB" id="A0A4R5DS97"/>
<dbReference type="CDD" id="cd00082">
    <property type="entry name" value="HisKA"/>
    <property type="match status" value="1"/>
</dbReference>
<dbReference type="PRINTS" id="PR00344">
    <property type="entry name" value="BCTRLSENSOR"/>
</dbReference>
<dbReference type="InterPro" id="IPR003661">
    <property type="entry name" value="HisK_dim/P_dom"/>
</dbReference>
<evidence type="ECO:0000256" key="1">
    <source>
        <dbReference type="ARBA" id="ARBA00000085"/>
    </source>
</evidence>
<dbReference type="SMART" id="SM00388">
    <property type="entry name" value="HisKA"/>
    <property type="match status" value="1"/>
</dbReference>
<evidence type="ECO:0000256" key="8">
    <source>
        <dbReference type="ARBA" id="ARBA00023012"/>
    </source>
</evidence>
<dbReference type="EMBL" id="SMFL01000002">
    <property type="protein sequence ID" value="TDE17302.1"/>
    <property type="molecule type" value="Genomic_DNA"/>
</dbReference>
<dbReference type="InterPro" id="IPR004358">
    <property type="entry name" value="Sig_transdc_His_kin-like_C"/>
</dbReference>
<evidence type="ECO:0000259" key="9">
    <source>
        <dbReference type="PROSITE" id="PS50109"/>
    </source>
</evidence>
<dbReference type="EC" id="2.7.13.3" evidence="2"/>
<evidence type="ECO:0000256" key="7">
    <source>
        <dbReference type="ARBA" id="ARBA00022840"/>
    </source>
</evidence>